<gene>
    <name evidence="1" type="ORF">L1987_20982</name>
</gene>
<dbReference type="Proteomes" id="UP001056120">
    <property type="component" value="Linkage Group LG07"/>
</dbReference>
<accession>A0ACB9IUT1</accession>
<reference evidence="1 2" key="2">
    <citation type="journal article" date="2022" name="Mol. Ecol. Resour.">
        <title>The genomes of chicory, endive, great burdock and yacon provide insights into Asteraceae paleo-polyploidization history and plant inulin production.</title>
        <authorList>
            <person name="Fan W."/>
            <person name="Wang S."/>
            <person name="Wang H."/>
            <person name="Wang A."/>
            <person name="Jiang F."/>
            <person name="Liu H."/>
            <person name="Zhao H."/>
            <person name="Xu D."/>
            <person name="Zhang Y."/>
        </authorList>
    </citation>
    <scope>NUCLEOTIDE SEQUENCE [LARGE SCALE GENOMIC DNA]</scope>
    <source>
        <strain evidence="2">cv. Yunnan</strain>
        <tissue evidence="1">Leaves</tissue>
    </source>
</reference>
<reference evidence="2" key="1">
    <citation type="journal article" date="2022" name="Mol. Ecol. Resour.">
        <title>The genomes of chicory, endive, great burdock and yacon provide insights into Asteraceae palaeo-polyploidization history and plant inulin production.</title>
        <authorList>
            <person name="Fan W."/>
            <person name="Wang S."/>
            <person name="Wang H."/>
            <person name="Wang A."/>
            <person name="Jiang F."/>
            <person name="Liu H."/>
            <person name="Zhao H."/>
            <person name="Xu D."/>
            <person name="Zhang Y."/>
        </authorList>
    </citation>
    <scope>NUCLEOTIDE SEQUENCE [LARGE SCALE GENOMIC DNA]</scope>
    <source>
        <strain evidence="2">cv. Yunnan</strain>
    </source>
</reference>
<proteinExistence type="predicted"/>
<sequence>MDWFCVFRMSVEERFRIVRSVGEEYMIPGLLKGQVKMSKCNPSFAFFMEDEEDEVNSKINNTYCPPNVVGGNACLEYLKYIVFPWFNEFKVESKAENRGEK</sequence>
<evidence type="ECO:0000313" key="1">
    <source>
        <dbReference type="EMBL" id="KAI3811263.1"/>
    </source>
</evidence>
<keyword evidence="2" id="KW-1185">Reference proteome</keyword>
<organism evidence="1 2">
    <name type="scientific">Smallanthus sonchifolius</name>
    <dbReference type="NCBI Taxonomy" id="185202"/>
    <lineage>
        <taxon>Eukaryota</taxon>
        <taxon>Viridiplantae</taxon>
        <taxon>Streptophyta</taxon>
        <taxon>Embryophyta</taxon>
        <taxon>Tracheophyta</taxon>
        <taxon>Spermatophyta</taxon>
        <taxon>Magnoliopsida</taxon>
        <taxon>eudicotyledons</taxon>
        <taxon>Gunneridae</taxon>
        <taxon>Pentapetalae</taxon>
        <taxon>asterids</taxon>
        <taxon>campanulids</taxon>
        <taxon>Asterales</taxon>
        <taxon>Asteraceae</taxon>
        <taxon>Asteroideae</taxon>
        <taxon>Heliantheae alliance</taxon>
        <taxon>Millerieae</taxon>
        <taxon>Smallanthus</taxon>
    </lineage>
</organism>
<comment type="caution">
    <text evidence="1">The sequence shown here is derived from an EMBL/GenBank/DDBJ whole genome shotgun (WGS) entry which is preliminary data.</text>
</comment>
<protein>
    <submittedName>
        <fullName evidence="1">Uncharacterized protein</fullName>
    </submittedName>
</protein>
<name>A0ACB9IUT1_9ASTR</name>
<evidence type="ECO:0000313" key="2">
    <source>
        <dbReference type="Proteomes" id="UP001056120"/>
    </source>
</evidence>
<dbReference type="EMBL" id="CM042024">
    <property type="protein sequence ID" value="KAI3811263.1"/>
    <property type="molecule type" value="Genomic_DNA"/>
</dbReference>